<accession>A0A6P0GND5</accession>
<proteinExistence type="predicted"/>
<reference evidence="1 2" key="1">
    <citation type="submission" date="2019-12" db="EMBL/GenBank/DDBJ databases">
        <title>WGS of CPCC 203550 I12A-02606.</title>
        <authorList>
            <person name="Jiang Z."/>
        </authorList>
    </citation>
    <scope>NUCLEOTIDE SEQUENCE [LARGE SCALE GENOMIC DNA]</scope>
    <source>
        <strain evidence="1 2">I12A-02606</strain>
    </source>
</reference>
<name>A0A6P0GND5_9ACTN</name>
<protein>
    <submittedName>
        <fullName evidence="1">Biliverdin-producing heme oxygenase</fullName>
    </submittedName>
</protein>
<dbReference type="Gene3D" id="1.20.910.10">
    <property type="entry name" value="Heme oxygenase-like"/>
    <property type="match status" value="1"/>
</dbReference>
<dbReference type="Proteomes" id="UP000471126">
    <property type="component" value="Unassembled WGS sequence"/>
</dbReference>
<dbReference type="AlphaFoldDB" id="A0A6P0GND5"/>
<gene>
    <name evidence="1" type="ORF">GCU54_23145</name>
</gene>
<dbReference type="EMBL" id="JAAGWE010000046">
    <property type="protein sequence ID" value="NEM08859.1"/>
    <property type="molecule type" value="Genomic_DNA"/>
</dbReference>
<sequence length="212" mass="21983">MAAGGEALPRDAGGAGDVLRDLRTGTAAEHDQVEAALDLMDPALDRDRLVGVLARLHAFWSAAEAGLDDWAARHHADAAALDWARRRRTGLYAADLSALGGSAGDDRPDLPSVDGTDEALGRLYVLEGSTLGGTFIDRHLATLPGLAGGPRVRAFSPYGEDTGAMWAAFRRFTRAHVDGGGDAGRVVAAARQTFAVLAEWCAPAARAAGASA</sequence>
<evidence type="ECO:0000313" key="1">
    <source>
        <dbReference type="EMBL" id="NEM08859.1"/>
    </source>
</evidence>
<dbReference type="InterPro" id="IPR016084">
    <property type="entry name" value="Haem_Oase-like_multi-hlx"/>
</dbReference>
<comment type="caution">
    <text evidence="1">The sequence shown here is derived from an EMBL/GenBank/DDBJ whole genome shotgun (WGS) entry which is preliminary data.</text>
</comment>
<dbReference type="CDD" id="cd19166">
    <property type="entry name" value="HemeO-bac"/>
    <property type="match status" value="1"/>
</dbReference>
<organism evidence="1 2">
    <name type="scientific">Geodermatophilus normandii</name>
    <dbReference type="NCBI Taxonomy" id="1137989"/>
    <lineage>
        <taxon>Bacteria</taxon>
        <taxon>Bacillati</taxon>
        <taxon>Actinomycetota</taxon>
        <taxon>Actinomycetes</taxon>
        <taxon>Geodermatophilales</taxon>
        <taxon>Geodermatophilaceae</taxon>
        <taxon>Geodermatophilus</taxon>
    </lineage>
</organism>
<dbReference type="SUPFAM" id="SSF48613">
    <property type="entry name" value="Heme oxygenase-like"/>
    <property type="match status" value="1"/>
</dbReference>
<evidence type="ECO:0000313" key="2">
    <source>
        <dbReference type="Proteomes" id="UP000471126"/>
    </source>
</evidence>